<dbReference type="Proteomes" id="UP000250572">
    <property type="component" value="Unassembled WGS sequence"/>
</dbReference>
<feature type="transmembrane region" description="Helical" evidence="2">
    <location>
        <begin position="224"/>
        <end position="245"/>
    </location>
</feature>
<feature type="region of interest" description="Disordered" evidence="1">
    <location>
        <begin position="1"/>
        <end position="22"/>
    </location>
</feature>
<accession>A0A315V030</accession>
<keyword evidence="4" id="KW-1185">Reference proteome</keyword>
<reference evidence="3 4" key="1">
    <citation type="journal article" date="2018" name="G3 (Bethesda)">
        <title>A High-Quality Reference Genome for the Invasive Mosquitofish Gambusia affinis Using a Chicago Library.</title>
        <authorList>
            <person name="Hoffberg S.L."/>
            <person name="Troendle N.J."/>
            <person name="Glenn T.C."/>
            <person name="Mahmud O."/>
            <person name="Louha S."/>
            <person name="Chalopin D."/>
            <person name="Bennetzen J.L."/>
            <person name="Mauricio R."/>
        </authorList>
    </citation>
    <scope>NUCLEOTIDE SEQUENCE [LARGE SCALE GENOMIC DNA]</scope>
    <source>
        <strain evidence="3">NE01/NJP1002.9</strain>
        <tissue evidence="3">Muscle</tissue>
    </source>
</reference>
<keyword evidence="2" id="KW-0472">Membrane</keyword>
<comment type="caution">
    <text evidence="3">The sequence shown here is derived from an EMBL/GenBank/DDBJ whole genome shotgun (WGS) entry which is preliminary data.</text>
</comment>
<evidence type="ECO:0000313" key="3">
    <source>
        <dbReference type="EMBL" id="PWA15703.1"/>
    </source>
</evidence>
<keyword evidence="2" id="KW-0812">Transmembrane</keyword>
<evidence type="ECO:0000256" key="2">
    <source>
        <dbReference type="SAM" id="Phobius"/>
    </source>
</evidence>
<dbReference type="EMBL" id="NHOQ01002580">
    <property type="protein sequence ID" value="PWA15703.1"/>
    <property type="molecule type" value="Genomic_DNA"/>
</dbReference>
<dbReference type="AlphaFoldDB" id="A0A315V030"/>
<evidence type="ECO:0000256" key="1">
    <source>
        <dbReference type="SAM" id="MobiDB-lite"/>
    </source>
</evidence>
<keyword evidence="2" id="KW-1133">Transmembrane helix</keyword>
<sequence length="376" mass="41335">MWCRARGGPDYQDITPNNPGSSSRLTAISCNWMEFPVGQPEPHADVSASARLSVSVPVSACLPGPTAAIIATQLTTPYVGVAPAAGDKQLTGQRNTRLHVLHTSVGPVSPQCQTADGGPGPHKVPNQVPTGSNRFYEESLMLSDAQRGQTPALEPEALKPLDEPLLLHLNRILRLWRFWRTDPNETKLVFPNVNETFLATPPAGTATRKPEPEQEKQTDHTVKIAGSIAGVLLFIIIFLGVILLMKKRSESNSQTDNLQHNMSSPSSFTLKTNTISTSVPNSYYPDQKKTGRQTDRKWTGRTLNSALFTLLLQEPRLFWTGSHRQNQAVLDWSNFTLCTGPYWIWTGCRPVPLLGLKLGSLAAVWKESIIILSPDM</sequence>
<proteinExistence type="predicted"/>
<evidence type="ECO:0000313" key="4">
    <source>
        <dbReference type="Proteomes" id="UP000250572"/>
    </source>
</evidence>
<protein>
    <submittedName>
        <fullName evidence="3">Uncharacterized protein</fullName>
    </submittedName>
</protein>
<name>A0A315V030_GAMAF</name>
<gene>
    <name evidence="3" type="ORF">CCH79_00019592</name>
</gene>
<organism evidence="3 4">
    <name type="scientific">Gambusia affinis</name>
    <name type="common">Western mosquitofish</name>
    <name type="synonym">Heterandria affinis</name>
    <dbReference type="NCBI Taxonomy" id="33528"/>
    <lineage>
        <taxon>Eukaryota</taxon>
        <taxon>Metazoa</taxon>
        <taxon>Chordata</taxon>
        <taxon>Craniata</taxon>
        <taxon>Vertebrata</taxon>
        <taxon>Euteleostomi</taxon>
        <taxon>Actinopterygii</taxon>
        <taxon>Neopterygii</taxon>
        <taxon>Teleostei</taxon>
        <taxon>Neoteleostei</taxon>
        <taxon>Acanthomorphata</taxon>
        <taxon>Ovalentaria</taxon>
        <taxon>Atherinomorphae</taxon>
        <taxon>Cyprinodontiformes</taxon>
        <taxon>Poeciliidae</taxon>
        <taxon>Poeciliinae</taxon>
        <taxon>Gambusia</taxon>
    </lineage>
</organism>